<keyword evidence="3" id="KW-1185">Reference proteome</keyword>
<feature type="domain" description="DOT1" evidence="1">
    <location>
        <begin position="76"/>
        <end position="141"/>
    </location>
</feature>
<evidence type="ECO:0000313" key="2">
    <source>
        <dbReference type="EMBL" id="CAH0368572.1"/>
    </source>
</evidence>
<accession>A0A8J2WUA2</accession>
<reference evidence="2" key="1">
    <citation type="submission" date="2021-11" db="EMBL/GenBank/DDBJ databases">
        <authorList>
            <consortium name="Genoscope - CEA"/>
            <person name="William W."/>
        </authorList>
    </citation>
    <scope>NUCLEOTIDE SEQUENCE</scope>
</reference>
<gene>
    <name evidence="2" type="ORF">PECAL_2P16410</name>
</gene>
<dbReference type="Proteomes" id="UP000789595">
    <property type="component" value="Unassembled WGS sequence"/>
</dbReference>
<dbReference type="InterPro" id="IPR025789">
    <property type="entry name" value="DOT1_dom"/>
</dbReference>
<protein>
    <recommendedName>
        <fullName evidence="1">DOT1 domain-containing protein</fullName>
    </recommendedName>
</protein>
<dbReference type="InterPro" id="IPR029063">
    <property type="entry name" value="SAM-dependent_MTases_sf"/>
</dbReference>
<proteinExistence type="predicted"/>
<dbReference type="Pfam" id="PF08123">
    <property type="entry name" value="DOT1"/>
    <property type="match status" value="1"/>
</dbReference>
<dbReference type="Gene3D" id="3.40.50.150">
    <property type="entry name" value="Vaccinia Virus protein VP39"/>
    <property type="match status" value="1"/>
</dbReference>
<evidence type="ECO:0000259" key="1">
    <source>
        <dbReference type="Pfam" id="PF08123"/>
    </source>
</evidence>
<name>A0A8J2WUA2_9STRA</name>
<sequence length="261" mass="27469">MRVDPFTTAVAVASLAASGLVPQAPVAPPAPRTPAEMLRREAIDGAVERAWRGLDGHRATPDEEAAIDEIAGEFGNTYGEVVAGGARTVFDMLGLLHDAPEDASFADLGSGAGRMVAQCWLECHVQSSVGVELSRTRHDCAVEGLARLLVDDDAPAALSTAAAPEFVHGDILAALPELEVSHAYVASLLFDDCMLAKLGRALDASTVASIATLSDFPSESFDRVGKRRAAMSWNAAGGGTDVFLYQRRRPTLFGKMFGSVT</sequence>
<dbReference type="EMBL" id="CAKKNE010000002">
    <property type="protein sequence ID" value="CAH0368572.1"/>
    <property type="molecule type" value="Genomic_DNA"/>
</dbReference>
<dbReference type="SUPFAM" id="SSF53335">
    <property type="entry name" value="S-adenosyl-L-methionine-dependent methyltransferases"/>
    <property type="match status" value="1"/>
</dbReference>
<evidence type="ECO:0000313" key="3">
    <source>
        <dbReference type="Proteomes" id="UP000789595"/>
    </source>
</evidence>
<organism evidence="2 3">
    <name type="scientific">Pelagomonas calceolata</name>
    <dbReference type="NCBI Taxonomy" id="35677"/>
    <lineage>
        <taxon>Eukaryota</taxon>
        <taxon>Sar</taxon>
        <taxon>Stramenopiles</taxon>
        <taxon>Ochrophyta</taxon>
        <taxon>Pelagophyceae</taxon>
        <taxon>Pelagomonadales</taxon>
        <taxon>Pelagomonadaceae</taxon>
        <taxon>Pelagomonas</taxon>
    </lineage>
</organism>
<dbReference type="GO" id="GO:0031151">
    <property type="term" value="F:histone H3K79 methyltransferase activity"/>
    <property type="evidence" value="ECO:0007669"/>
    <property type="project" value="InterPro"/>
</dbReference>
<comment type="caution">
    <text evidence="2">The sequence shown here is derived from an EMBL/GenBank/DDBJ whole genome shotgun (WGS) entry which is preliminary data.</text>
</comment>
<dbReference type="OrthoDB" id="443402at2759"/>
<dbReference type="AlphaFoldDB" id="A0A8J2WUA2"/>